<dbReference type="PANTHER" id="PTHR31206">
    <property type="entry name" value="LP10445P"/>
    <property type="match status" value="1"/>
</dbReference>
<name>A0A7M7KLZ9_VARDE</name>
<feature type="region of interest" description="Disordered" evidence="1">
    <location>
        <begin position="1"/>
        <end position="26"/>
    </location>
</feature>
<proteinExistence type="predicted"/>
<reference evidence="2" key="1">
    <citation type="submission" date="2021-01" db="UniProtKB">
        <authorList>
            <consortium name="EnsemblMetazoa"/>
        </authorList>
    </citation>
    <scope>IDENTIFICATION</scope>
</reference>
<organism evidence="2 3">
    <name type="scientific">Varroa destructor</name>
    <name type="common">Honeybee mite</name>
    <dbReference type="NCBI Taxonomy" id="109461"/>
    <lineage>
        <taxon>Eukaryota</taxon>
        <taxon>Metazoa</taxon>
        <taxon>Ecdysozoa</taxon>
        <taxon>Arthropoda</taxon>
        <taxon>Chelicerata</taxon>
        <taxon>Arachnida</taxon>
        <taxon>Acari</taxon>
        <taxon>Parasitiformes</taxon>
        <taxon>Mesostigmata</taxon>
        <taxon>Gamasina</taxon>
        <taxon>Dermanyssoidea</taxon>
        <taxon>Varroidae</taxon>
        <taxon>Varroa</taxon>
    </lineage>
</organism>
<dbReference type="InterPro" id="IPR028260">
    <property type="entry name" value="FAM177"/>
</dbReference>
<dbReference type="GeneID" id="111253569"/>
<dbReference type="InParanoid" id="A0A7M7KLZ9"/>
<dbReference type="AlphaFoldDB" id="A0A7M7KLZ9"/>
<dbReference type="RefSeq" id="XP_022668906.1">
    <property type="nucleotide sequence ID" value="XM_022813171.1"/>
</dbReference>
<evidence type="ECO:0000313" key="3">
    <source>
        <dbReference type="Proteomes" id="UP000594260"/>
    </source>
</evidence>
<protein>
    <submittedName>
        <fullName evidence="2">Uncharacterized protein</fullName>
    </submittedName>
</protein>
<dbReference type="KEGG" id="vde:111253569"/>
<dbReference type="OrthoDB" id="45963at2759"/>
<dbReference type="EnsemblMetazoa" id="XM_022813171">
    <property type="protein sequence ID" value="XP_022668906"/>
    <property type="gene ID" value="LOC111253569"/>
</dbReference>
<dbReference type="OMA" id="ESKMNWS"/>
<keyword evidence="3" id="KW-1185">Reference proteome</keyword>
<dbReference type="Proteomes" id="UP000594260">
    <property type="component" value="Unplaced"/>
</dbReference>
<sequence length="176" mass="19568">MSSQAVDTPEVQLGFNGGDTADAEKGISTKTPRRVIHFQDGDELEEYSTEEEGEVDQLDITIQRMALMDWKSLPWSSYLLNIGVFGFLKAFKTLEYAGEVLSYKLGITTPKYQSEIEEAARMEAEEEEERKRAAKDASWGVNTIAEHEVSSAPSVTPVHRLHDFMPSPIASSTPVP</sequence>
<evidence type="ECO:0000313" key="2">
    <source>
        <dbReference type="EnsemblMetazoa" id="XP_022668906"/>
    </source>
</evidence>
<dbReference type="Pfam" id="PF14774">
    <property type="entry name" value="FAM177"/>
    <property type="match status" value="1"/>
</dbReference>
<dbReference type="PANTHER" id="PTHR31206:SF1">
    <property type="entry name" value="LP10445P"/>
    <property type="match status" value="1"/>
</dbReference>
<evidence type="ECO:0000256" key="1">
    <source>
        <dbReference type="SAM" id="MobiDB-lite"/>
    </source>
</evidence>
<accession>A0A7M7KLZ9</accession>